<dbReference type="Proteomes" id="UP000198915">
    <property type="component" value="Unassembled WGS sequence"/>
</dbReference>
<protein>
    <submittedName>
        <fullName evidence="2">PucR C-terminal helix-turn-helix domain-containing protein</fullName>
    </submittedName>
</protein>
<sequence>MEQWMNYAEQIRQETGLPIICVQTSRVSVDQLLLEHQERGWELSAITEDDSGAVWLIFIESLSWHESARALLRLFFTPQATRTGGSVINQVSAWLHSICHGSPISPPARLEQLWSWREPRAVFLMEHSRWESVFEWQTLQPLLQDFFKGEDSSFLGIPLGRSYYLLLVPISILGNQNDPEDLLEWASGLHDLVSTEQMEHVRLLVSRTISTPLLLEKALQELLSLSHALTTFRPRTMVAGSWQYPLEQWAQALPSETRLELLRSLPPFITAHTLNAEQIETLETLFHCQWNISDTARQLYVHRNTLLYRLDKLTEQTGLDPRQFPHAILFRLLLLFRQN</sequence>
<evidence type="ECO:0000259" key="1">
    <source>
        <dbReference type="Pfam" id="PF13556"/>
    </source>
</evidence>
<evidence type="ECO:0000313" key="3">
    <source>
        <dbReference type="Proteomes" id="UP000198915"/>
    </source>
</evidence>
<keyword evidence="3" id="KW-1185">Reference proteome</keyword>
<dbReference type="AlphaFoldDB" id="A0A1I3TQ20"/>
<feature type="domain" description="PucR C-terminal helix-turn-helix" evidence="1">
    <location>
        <begin position="279"/>
        <end position="334"/>
    </location>
</feature>
<dbReference type="InterPro" id="IPR042070">
    <property type="entry name" value="PucR_C-HTH_sf"/>
</dbReference>
<evidence type="ECO:0000313" key="2">
    <source>
        <dbReference type="EMBL" id="SFJ72563.1"/>
    </source>
</evidence>
<dbReference type="PANTHER" id="PTHR33744:SF15">
    <property type="entry name" value="CARBOHYDRATE DIACID REGULATOR"/>
    <property type="match status" value="1"/>
</dbReference>
<reference evidence="3" key="1">
    <citation type="submission" date="2016-10" db="EMBL/GenBank/DDBJ databases">
        <authorList>
            <person name="Varghese N."/>
            <person name="Submissions S."/>
        </authorList>
    </citation>
    <scope>NUCLEOTIDE SEQUENCE [LARGE SCALE GENOMIC DNA]</scope>
    <source>
        <strain evidence="3">OK042</strain>
    </source>
</reference>
<organism evidence="2 3">
    <name type="scientific">Brevibacillus centrosporus</name>
    <dbReference type="NCBI Taxonomy" id="54910"/>
    <lineage>
        <taxon>Bacteria</taxon>
        <taxon>Bacillati</taxon>
        <taxon>Bacillota</taxon>
        <taxon>Bacilli</taxon>
        <taxon>Bacillales</taxon>
        <taxon>Paenibacillaceae</taxon>
        <taxon>Brevibacillus</taxon>
    </lineage>
</organism>
<dbReference type="InterPro" id="IPR025736">
    <property type="entry name" value="PucR_C-HTH_dom"/>
</dbReference>
<accession>A0A1I3TQ20</accession>
<dbReference type="PANTHER" id="PTHR33744">
    <property type="entry name" value="CARBOHYDRATE DIACID REGULATOR"/>
    <property type="match status" value="1"/>
</dbReference>
<dbReference type="Pfam" id="PF13556">
    <property type="entry name" value="HTH_30"/>
    <property type="match status" value="1"/>
</dbReference>
<dbReference type="RefSeq" id="WP_092267948.1">
    <property type="nucleotide sequence ID" value="NZ_FORT01000005.1"/>
</dbReference>
<dbReference type="SUPFAM" id="SSF46689">
    <property type="entry name" value="Homeodomain-like"/>
    <property type="match status" value="1"/>
</dbReference>
<dbReference type="InterPro" id="IPR009057">
    <property type="entry name" value="Homeodomain-like_sf"/>
</dbReference>
<dbReference type="STRING" id="1884381.SAMN05518846_10537"/>
<name>A0A1I3TQ20_9BACL</name>
<dbReference type="Gene3D" id="1.10.10.2840">
    <property type="entry name" value="PucR C-terminal helix-turn-helix domain"/>
    <property type="match status" value="1"/>
</dbReference>
<gene>
    <name evidence="2" type="ORF">SAMN05518846_10537</name>
</gene>
<proteinExistence type="predicted"/>
<dbReference type="InterPro" id="IPR051448">
    <property type="entry name" value="CdaR-like_regulators"/>
</dbReference>
<dbReference type="EMBL" id="FORT01000005">
    <property type="protein sequence ID" value="SFJ72563.1"/>
    <property type="molecule type" value="Genomic_DNA"/>
</dbReference>